<dbReference type="Proteomes" id="UP000217083">
    <property type="component" value="Unassembled WGS sequence"/>
</dbReference>
<gene>
    <name evidence="2" type="ORF">CIB95_04630</name>
</gene>
<keyword evidence="1" id="KW-0812">Transmembrane</keyword>
<evidence type="ECO:0000313" key="3">
    <source>
        <dbReference type="Proteomes" id="UP000217083"/>
    </source>
</evidence>
<evidence type="ECO:0008006" key="4">
    <source>
        <dbReference type="Google" id="ProtNLM"/>
    </source>
</evidence>
<dbReference type="PIRSF" id="PIRSF021292">
    <property type="entry name" value="Competence_ComGD"/>
    <property type="match status" value="1"/>
</dbReference>
<dbReference type="InterPro" id="IPR016785">
    <property type="entry name" value="ComGD"/>
</dbReference>
<dbReference type="NCBIfam" id="NF040982">
    <property type="entry name" value="ComGD"/>
    <property type="match status" value="1"/>
</dbReference>
<reference evidence="2 3" key="2">
    <citation type="submission" date="2017-09" db="EMBL/GenBank/DDBJ databases">
        <title>Bacillus patelloidae sp. nov., isolated from the intestinal tract of a marine limpet.</title>
        <authorList>
            <person name="Liu R."/>
            <person name="Dong C."/>
            <person name="Shao Z."/>
        </authorList>
    </citation>
    <scope>NUCLEOTIDE SEQUENCE [LARGE SCALE GENOMIC DNA]</scope>
    <source>
        <strain evidence="2 3">SA5d-4</strain>
    </source>
</reference>
<protein>
    <recommendedName>
        <fullName evidence="4">Competence protein ComG</fullName>
    </recommendedName>
</protein>
<comment type="caution">
    <text evidence="2">The sequence shown here is derived from an EMBL/GenBank/DDBJ whole genome shotgun (WGS) entry which is preliminary data.</text>
</comment>
<organism evidence="2 3">
    <name type="scientific">Lottiidibacillus patelloidae</name>
    <dbReference type="NCBI Taxonomy" id="2670334"/>
    <lineage>
        <taxon>Bacteria</taxon>
        <taxon>Bacillati</taxon>
        <taxon>Bacillota</taxon>
        <taxon>Bacilli</taxon>
        <taxon>Bacillales</taxon>
        <taxon>Bacillaceae</taxon>
        <taxon>Lottiidibacillus</taxon>
    </lineage>
</organism>
<reference evidence="3" key="1">
    <citation type="submission" date="2017-08" db="EMBL/GenBank/DDBJ databases">
        <authorList>
            <person name="Huang Z."/>
        </authorList>
    </citation>
    <scope>NUCLEOTIDE SEQUENCE [LARGE SCALE GENOMIC DNA]</scope>
    <source>
        <strain evidence="3">SA5d-4</strain>
    </source>
</reference>
<evidence type="ECO:0000313" key="2">
    <source>
        <dbReference type="EMBL" id="OZM57661.1"/>
    </source>
</evidence>
<dbReference type="AlphaFoldDB" id="A0A263BV86"/>
<keyword evidence="3" id="KW-1185">Reference proteome</keyword>
<evidence type="ECO:0000256" key="1">
    <source>
        <dbReference type="SAM" id="Phobius"/>
    </source>
</evidence>
<accession>A0A263BV86</accession>
<dbReference type="EMBL" id="NPIA01000002">
    <property type="protein sequence ID" value="OZM57661.1"/>
    <property type="molecule type" value="Genomic_DNA"/>
</dbReference>
<keyword evidence="1" id="KW-0472">Membrane</keyword>
<name>A0A263BV86_9BACI</name>
<proteinExistence type="predicted"/>
<sequence>MKILQQAHNSKGVSFFELLLVLAMIGAMASFVLIELTPIQDVKESEYFLEQLSNDLQYLQQYAITNQSSVHVQFNKEGHKYFAYIDNVYEPFFSRRFSKNLELDYGTLGNYFIYYPSGNITKSGTLFIHTNRKRFRIVFFLGKGRFYAEQL</sequence>
<dbReference type="GO" id="GO:0030420">
    <property type="term" value="P:establishment of competence for transformation"/>
    <property type="evidence" value="ECO:0007669"/>
    <property type="project" value="InterPro"/>
</dbReference>
<dbReference type="RefSeq" id="WP_094922556.1">
    <property type="nucleotide sequence ID" value="NZ_NPIA01000002.1"/>
</dbReference>
<keyword evidence="1" id="KW-1133">Transmembrane helix</keyword>
<feature type="transmembrane region" description="Helical" evidence="1">
    <location>
        <begin position="12"/>
        <end position="34"/>
    </location>
</feature>